<reference evidence="2 3" key="1">
    <citation type="journal article" date="2021" name="Sci. Rep.">
        <title>The genome of the diatom Chaetoceros tenuissimus carries an ancient integrated fragment of an extant virus.</title>
        <authorList>
            <person name="Hongo Y."/>
            <person name="Kimura K."/>
            <person name="Takaki Y."/>
            <person name="Yoshida Y."/>
            <person name="Baba S."/>
            <person name="Kobayashi G."/>
            <person name="Nagasaki K."/>
            <person name="Hano T."/>
            <person name="Tomaru Y."/>
        </authorList>
    </citation>
    <scope>NUCLEOTIDE SEQUENCE [LARGE SCALE GENOMIC DNA]</scope>
    <source>
        <strain evidence="2 3">NIES-3715</strain>
    </source>
</reference>
<feature type="region of interest" description="Disordered" evidence="1">
    <location>
        <begin position="63"/>
        <end position="86"/>
    </location>
</feature>
<evidence type="ECO:0000313" key="3">
    <source>
        <dbReference type="Proteomes" id="UP001054902"/>
    </source>
</evidence>
<sequence length="238" mass="27307">MKKKKKTKILPSRPTKLLTKEKNISLVRRKEPSKPKMPSKKRNDILLERRKARLVQQALKEQQEQERIVKEERQRQLHEDAAKKTQESVELERKERFVCSAAAILLFTSQPVEAADFFTRANEQFQSSNNLVIPQNYDARKKTAMKQLIDLQNLQDERLDQCVDKGIDWEQCFMFGNSSSVTFADGQGNDWQKGLGIKIPVNKLRGPELPVPSPGSLLGEDNATQGTTPLQSRRPPTW</sequence>
<feature type="region of interest" description="Disordered" evidence="1">
    <location>
        <begin position="204"/>
        <end position="238"/>
    </location>
</feature>
<gene>
    <name evidence="2" type="ORF">CTEN210_03014</name>
</gene>
<evidence type="ECO:0000256" key="1">
    <source>
        <dbReference type="SAM" id="MobiDB-lite"/>
    </source>
</evidence>
<protein>
    <submittedName>
        <fullName evidence="2">Uncharacterized protein</fullName>
    </submittedName>
</protein>
<comment type="caution">
    <text evidence="2">The sequence shown here is derived from an EMBL/GenBank/DDBJ whole genome shotgun (WGS) entry which is preliminary data.</text>
</comment>
<name>A0AAD3CK16_9STRA</name>
<proteinExistence type="predicted"/>
<dbReference type="AlphaFoldDB" id="A0AAD3CK16"/>
<organism evidence="2 3">
    <name type="scientific">Chaetoceros tenuissimus</name>
    <dbReference type="NCBI Taxonomy" id="426638"/>
    <lineage>
        <taxon>Eukaryota</taxon>
        <taxon>Sar</taxon>
        <taxon>Stramenopiles</taxon>
        <taxon>Ochrophyta</taxon>
        <taxon>Bacillariophyta</taxon>
        <taxon>Coscinodiscophyceae</taxon>
        <taxon>Chaetocerotophycidae</taxon>
        <taxon>Chaetocerotales</taxon>
        <taxon>Chaetocerotaceae</taxon>
        <taxon>Chaetoceros</taxon>
    </lineage>
</organism>
<evidence type="ECO:0000313" key="2">
    <source>
        <dbReference type="EMBL" id="GFH46540.1"/>
    </source>
</evidence>
<feature type="compositionally biased region" description="Basic and acidic residues" evidence="1">
    <location>
        <begin position="20"/>
        <end position="34"/>
    </location>
</feature>
<feature type="region of interest" description="Disordered" evidence="1">
    <location>
        <begin position="20"/>
        <end position="44"/>
    </location>
</feature>
<dbReference type="EMBL" id="BLLK01000022">
    <property type="protein sequence ID" value="GFH46540.1"/>
    <property type="molecule type" value="Genomic_DNA"/>
</dbReference>
<dbReference type="Proteomes" id="UP001054902">
    <property type="component" value="Unassembled WGS sequence"/>
</dbReference>
<accession>A0AAD3CK16</accession>
<feature type="compositionally biased region" description="Polar residues" evidence="1">
    <location>
        <begin position="222"/>
        <end position="231"/>
    </location>
</feature>
<keyword evidence="3" id="KW-1185">Reference proteome</keyword>